<evidence type="ECO:0000259" key="1">
    <source>
        <dbReference type="Pfam" id="PF26136"/>
    </source>
</evidence>
<dbReference type="RefSeq" id="WP_345420828.1">
    <property type="nucleotide sequence ID" value="NZ_BAABHO010000045.1"/>
</dbReference>
<name>A0ABP9C0L5_9PSEU</name>
<keyword evidence="3" id="KW-1185">Reference proteome</keyword>
<gene>
    <name evidence="2" type="ORF">GCM10023200_45550</name>
</gene>
<dbReference type="InterPro" id="IPR058711">
    <property type="entry name" value="SCO6045-like_C"/>
</dbReference>
<evidence type="ECO:0000313" key="2">
    <source>
        <dbReference type="EMBL" id="GAA4803231.1"/>
    </source>
</evidence>
<sequence>MSREELAARQAALLAALVADGPAPAGIAPERLALEAGALRAKRRRVLVRLLPPDVAEALGADLAPRLDAWIRGNPRRTGTSTHADADAFVASVRADGTLPRARRGWRGLRATGRSWH</sequence>
<dbReference type="Pfam" id="PF26136">
    <property type="entry name" value="SCO6045_C"/>
    <property type="match status" value="1"/>
</dbReference>
<comment type="caution">
    <text evidence="2">The sequence shown here is derived from an EMBL/GenBank/DDBJ whole genome shotgun (WGS) entry which is preliminary data.</text>
</comment>
<dbReference type="EMBL" id="BAABHO010000045">
    <property type="protein sequence ID" value="GAA4803231.1"/>
    <property type="molecule type" value="Genomic_DNA"/>
</dbReference>
<dbReference type="Proteomes" id="UP001500928">
    <property type="component" value="Unassembled WGS sequence"/>
</dbReference>
<reference evidence="3" key="1">
    <citation type="journal article" date="2019" name="Int. J. Syst. Evol. Microbiol.">
        <title>The Global Catalogue of Microorganisms (GCM) 10K type strain sequencing project: providing services to taxonomists for standard genome sequencing and annotation.</title>
        <authorList>
            <consortium name="The Broad Institute Genomics Platform"/>
            <consortium name="The Broad Institute Genome Sequencing Center for Infectious Disease"/>
            <person name="Wu L."/>
            <person name="Ma J."/>
        </authorList>
    </citation>
    <scope>NUCLEOTIDE SEQUENCE [LARGE SCALE GENOMIC DNA]</scope>
    <source>
        <strain evidence="3">JCM 17979</strain>
    </source>
</reference>
<feature type="domain" description="SCO6045-like C-terminal" evidence="1">
    <location>
        <begin position="7"/>
        <end position="94"/>
    </location>
</feature>
<organism evidence="2 3">
    <name type="scientific">Actinomycetospora chlora</name>
    <dbReference type="NCBI Taxonomy" id="663608"/>
    <lineage>
        <taxon>Bacteria</taxon>
        <taxon>Bacillati</taxon>
        <taxon>Actinomycetota</taxon>
        <taxon>Actinomycetes</taxon>
        <taxon>Pseudonocardiales</taxon>
        <taxon>Pseudonocardiaceae</taxon>
        <taxon>Actinomycetospora</taxon>
    </lineage>
</organism>
<evidence type="ECO:0000313" key="3">
    <source>
        <dbReference type="Proteomes" id="UP001500928"/>
    </source>
</evidence>
<proteinExistence type="predicted"/>
<protein>
    <recommendedName>
        <fullName evidence="1">SCO6045-like C-terminal domain-containing protein</fullName>
    </recommendedName>
</protein>
<accession>A0ABP9C0L5</accession>